<feature type="transmembrane region" description="Helical" evidence="8">
    <location>
        <begin position="43"/>
        <end position="62"/>
    </location>
</feature>
<keyword evidence="6 8" id="KW-0472">Membrane</keyword>
<feature type="transmembrane region" description="Helical" evidence="8">
    <location>
        <begin position="129"/>
        <end position="148"/>
    </location>
</feature>
<dbReference type="Proteomes" id="UP001320420">
    <property type="component" value="Unassembled WGS sequence"/>
</dbReference>
<dbReference type="SUPFAM" id="SSF103473">
    <property type="entry name" value="MFS general substrate transporter"/>
    <property type="match status" value="1"/>
</dbReference>
<gene>
    <name evidence="9" type="ORF">SLS62_002035</name>
</gene>
<dbReference type="PANTHER" id="PTHR23501:SF12">
    <property type="entry name" value="MAJOR FACILITATOR SUPERFAMILY (MFS) PROFILE DOMAIN-CONTAINING PROTEIN-RELATED"/>
    <property type="match status" value="1"/>
</dbReference>
<evidence type="ECO:0000256" key="6">
    <source>
        <dbReference type="ARBA" id="ARBA00023136"/>
    </source>
</evidence>
<dbReference type="AlphaFoldDB" id="A0AAN9YVF6"/>
<accession>A0AAN9YVF6</accession>
<dbReference type="GO" id="GO:0022857">
    <property type="term" value="F:transmembrane transporter activity"/>
    <property type="evidence" value="ECO:0007669"/>
    <property type="project" value="TreeGrafter"/>
</dbReference>
<comment type="similarity">
    <text evidence="2">Belongs to the major facilitator superfamily. TCR/Tet family.</text>
</comment>
<proteinExistence type="inferred from homology"/>
<dbReference type="GO" id="GO:0005886">
    <property type="term" value="C:plasma membrane"/>
    <property type="evidence" value="ECO:0007669"/>
    <property type="project" value="TreeGrafter"/>
</dbReference>
<feature type="transmembrane region" description="Helical" evidence="8">
    <location>
        <begin position="89"/>
        <end position="109"/>
    </location>
</feature>
<keyword evidence="10" id="KW-1185">Reference proteome</keyword>
<evidence type="ECO:0000256" key="1">
    <source>
        <dbReference type="ARBA" id="ARBA00004141"/>
    </source>
</evidence>
<name>A0AAN9YVF6_9PEZI</name>
<evidence type="ECO:0000256" key="3">
    <source>
        <dbReference type="ARBA" id="ARBA00022448"/>
    </source>
</evidence>
<organism evidence="9 10">
    <name type="scientific">Diatrype stigma</name>
    <dbReference type="NCBI Taxonomy" id="117547"/>
    <lineage>
        <taxon>Eukaryota</taxon>
        <taxon>Fungi</taxon>
        <taxon>Dikarya</taxon>
        <taxon>Ascomycota</taxon>
        <taxon>Pezizomycotina</taxon>
        <taxon>Sordariomycetes</taxon>
        <taxon>Xylariomycetidae</taxon>
        <taxon>Xylariales</taxon>
        <taxon>Diatrypaceae</taxon>
        <taxon>Diatrype</taxon>
    </lineage>
</organism>
<protein>
    <submittedName>
        <fullName evidence="9">Uncharacterized protein</fullName>
    </submittedName>
</protein>
<feature type="transmembrane region" description="Helical" evidence="8">
    <location>
        <begin position="186"/>
        <end position="208"/>
    </location>
</feature>
<evidence type="ECO:0000256" key="2">
    <source>
        <dbReference type="ARBA" id="ARBA00007520"/>
    </source>
</evidence>
<dbReference type="EMBL" id="JAKJXP020000009">
    <property type="protein sequence ID" value="KAK7756092.1"/>
    <property type="molecule type" value="Genomic_DNA"/>
</dbReference>
<dbReference type="PROSITE" id="PS51257">
    <property type="entry name" value="PROKAR_LIPOPROTEIN"/>
    <property type="match status" value="1"/>
</dbReference>
<comment type="caution">
    <text evidence="9">The sequence shown here is derived from an EMBL/GenBank/DDBJ whole genome shotgun (WGS) entry which is preliminary data.</text>
</comment>
<feature type="region of interest" description="Disordered" evidence="7">
    <location>
        <begin position="335"/>
        <end position="357"/>
    </location>
</feature>
<sequence length="357" mass="38690">MVRLKELDWIGYSLHTSTLLLFTLACIASGPSWEWNSRSTRNTWLLFACMLLAYIAQQALSFGTSRDRRLLLPWFTLLLPRRGGNRRTVFLAGVCTACAGAAVGLVVYYTPIYFVLMRVHSTLDATSRLLPFLAAFLAAALLSGALLARLRAYRLVFMVGAACLAVGSGLLHAITPDTDERAIKAYEAFVGAGAGVLWHLAAPVLCALQHQQQQPEPEPERHLLLDHATLQSAAQLGGLAAARAIAAVLYHGVGGRLLRAAIADAAYSDADVRELLLGIRASAIMTETNPDTLVLVYEIVVQATARCFSVLVVAGVAAFVAACCLRGDEPDFFRSRDRNRNRKRSKTLEEPCSPPPG</sequence>
<evidence type="ECO:0000256" key="5">
    <source>
        <dbReference type="ARBA" id="ARBA00022989"/>
    </source>
</evidence>
<evidence type="ECO:0000256" key="8">
    <source>
        <dbReference type="SAM" id="Phobius"/>
    </source>
</evidence>
<feature type="transmembrane region" description="Helical" evidence="8">
    <location>
        <begin position="12"/>
        <end position="31"/>
    </location>
</feature>
<evidence type="ECO:0000256" key="4">
    <source>
        <dbReference type="ARBA" id="ARBA00022692"/>
    </source>
</evidence>
<keyword evidence="5 8" id="KW-1133">Transmembrane helix</keyword>
<feature type="transmembrane region" description="Helical" evidence="8">
    <location>
        <begin position="155"/>
        <end position="174"/>
    </location>
</feature>
<evidence type="ECO:0000256" key="7">
    <source>
        <dbReference type="SAM" id="MobiDB-lite"/>
    </source>
</evidence>
<keyword evidence="3" id="KW-0813">Transport</keyword>
<evidence type="ECO:0000313" key="9">
    <source>
        <dbReference type="EMBL" id="KAK7756092.1"/>
    </source>
</evidence>
<keyword evidence="4 8" id="KW-0812">Transmembrane</keyword>
<reference evidence="9 10" key="1">
    <citation type="submission" date="2024-02" db="EMBL/GenBank/DDBJ databases">
        <title>De novo assembly and annotation of 12 fungi associated with fruit tree decline syndrome in Ontario, Canada.</title>
        <authorList>
            <person name="Sulman M."/>
            <person name="Ellouze W."/>
            <person name="Ilyukhin E."/>
        </authorList>
    </citation>
    <scope>NUCLEOTIDE SEQUENCE [LARGE SCALE GENOMIC DNA]</scope>
    <source>
        <strain evidence="9 10">M11/M66-122</strain>
    </source>
</reference>
<comment type="subcellular location">
    <subcellularLocation>
        <location evidence="1">Membrane</location>
        <topology evidence="1">Multi-pass membrane protein</topology>
    </subcellularLocation>
</comment>
<evidence type="ECO:0000313" key="10">
    <source>
        <dbReference type="Proteomes" id="UP001320420"/>
    </source>
</evidence>
<dbReference type="PANTHER" id="PTHR23501">
    <property type="entry name" value="MAJOR FACILITATOR SUPERFAMILY"/>
    <property type="match status" value="1"/>
</dbReference>
<dbReference type="InterPro" id="IPR036259">
    <property type="entry name" value="MFS_trans_sf"/>
</dbReference>